<name>A0AA38LZ58_9CUCU</name>
<comment type="caution">
    <text evidence="1">The sequence shown here is derived from an EMBL/GenBank/DDBJ whole genome shotgun (WGS) entry which is preliminary data.</text>
</comment>
<organism evidence="1 2">
    <name type="scientific">Zophobas morio</name>
    <dbReference type="NCBI Taxonomy" id="2755281"/>
    <lineage>
        <taxon>Eukaryota</taxon>
        <taxon>Metazoa</taxon>
        <taxon>Ecdysozoa</taxon>
        <taxon>Arthropoda</taxon>
        <taxon>Hexapoda</taxon>
        <taxon>Insecta</taxon>
        <taxon>Pterygota</taxon>
        <taxon>Neoptera</taxon>
        <taxon>Endopterygota</taxon>
        <taxon>Coleoptera</taxon>
        <taxon>Polyphaga</taxon>
        <taxon>Cucujiformia</taxon>
        <taxon>Tenebrionidae</taxon>
        <taxon>Zophobas</taxon>
    </lineage>
</organism>
<protein>
    <submittedName>
        <fullName evidence="1">Uncharacterized protein</fullName>
    </submittedName>
</protein>
<gene>
    <name evidence="1" type="ORF">Zmor_008832</name>
</gene>
<dbReference type="AlphaFoldDB" id="A0AA38LZ58"/>
<evidence type="ECO:0000313" key="2">
    <source>
        <dbReference type="Proteomes" id="UP001168821"/>
    </source>
</evidence>
<dbReference type="Proteomes" id="UP001168821">
    <property type="component" value="Unassembled WGS sequence"/>
</dbReference>
<accession>A0AA38LZ58</accession>
<proteinExistence type="predicted"/>
<reference evidence="1" key="1">
    <citation type="journal article" date="2023" name="G3 (Bethesda)">
        <title>Whole genome assemblies of Zophobas morio and Tenebrio molitor.</title>
        <authorList>
            <person name="Kaur S."/>
            <person name="Stinson S.A."/>
            <person name="diCenzo G.C."/>
        </authorList>
    </citation>
    <scope>NUCLEOTIDE SEQUENCE</scope>
    <source>
        <strain evidence="1">QUZm001</strain>
    </source>
</reference>
<sequence>MVTLKPRRPADLGLTGLDEIAEFIAVKGPITVAVLPRRLGNLGFGALSMSDSLISSDIEGDYRRRCEEIAAELRHRPHVAEVEVTCTETHMCSYCRLPWEELTAEQATDPRMRIDEHSVEGEPTCCDRAIDEFRTARGIPAEGGAA</sequence>
<keyword evidence="2" id="KW-1185">Reference proteome</keyword>
<evidence type="ECO:0000313" key="1">
    <source>
        <dbReference type="EMBL" id="KAJ3617290.1"/>
    </source>
</evidence>
<dbReference type="EMBL" id="JALNTZ010002462">
    <property type="protein sequence ID" value="KAJ3617290.1"/>
    <property type="molecule type" value="Genomic_DNA"/>
</dbReference>